<dbReference type="GeneID" id="9056042"/>
<evidence type="ECO:0000313" key="1">
    <source>
        <dbReference type="EMBL" id="EER12929.1"/>
    </source>
</evidence>
<name>C5KRF6_PERM5</name>
<evidence type="ECO:0008006" key="3">
    <source>
        <dbReference type="Google" id="ProtNLM"/>
    </source>
</evidence>
<dbReference type="EMBL" id="GG675796">
    <property type="protein sequence ID" value="EER12929.1"/>
    <property type="molecule type" value="Genomic_DNA"/>
</dbReference>
<feature type="non-terminal residue" evidence="1">
    <location>
        <position position="62"/>
    </location>
</feature>
<proteinExistence type="predicted"/>
<reference evidence="1 2" key="1">
    <citation type="submission" date="2008-07" db="EMBL/GenBank/DDBJ databases">
        <authorList>
            <person name="El-Sayed N."/>
            <person name="Caler E."/>
            <person name="Inman J."/>
            <person name="Amedeo P."/>
            <person name="Hass B."/>
            <person name="Wortman J."/>
        </authorList>
    </citation>
    <scope>NUCLEOTIDE SEQUENCE [LARGE SCALE GENOMIC DNA]</scope>
    <source>
        <strain evidence="2">ATCC 50983 / TXsc</strain>
    </source>
</reference>
<dbReference type="Proteomes" id="UP000007800">
    <property type="component" value="Unassembled WGS sequence"/>
</dbReference>
<feature type="non-terminal residue" evidence="1">
    <location>
        <position position="1"/>
    </location>
</feature>
<protein>
    <recommendedName>
        <fullName evidence="3">Protein kinase domain-containing protein</fullName>
    </recommendedName>
</protein>
<organism evidence="2">
    <name type="scientific">Perkinsus marinus (strain ATCC 50983 / TXsc)</name>
    <dbReference type="NCBI Taxonomy" id="423536"/>
    <lineage>
        <taxon>Eukaryota</taxon>
        <taxon>Sar</taxon>
        <taxon>Alveolata</taxon>
        <taxon>Perkinsozoa</taxon>
        <taxon>Perkinsea</taxon>
        <taxon>Perkinsida</taxon>
        <taxon>Perkinsidae</taxon>
        <taxon>Perkinsus</taxon>
    </lineage>
</organism>
<gene>
    <name evidence="1" type="ORF">Pmar_PMAR000664</name>
</gene>
<dbReference type="RefSeq" id="XP_002781134.1">
    <property type="nucleotide sequence ID" value="XM_002781088.1"/>
</dbReference>
<dbReference type="InParanoid" id="C5KRF6"/>
<keyword evidence="2" id="KW-1185">Reference proteome</keyword>
<accession>C5KRF6</accession>
<dbReference type="AlphaFoldDB" id="C5KRF6"/>
<evidence type="ECO:0000313" key="2">
    <source>
        <dbReference type="Proteomes" id="UP000007800"/>
    </source>
</evidence>
<sequence>KFNIIATSCLLMRVTSRRVIHKLLHDFLTSIQLTGSVNGDTFLVLDYVEGEDLSSWLSREAP</sequence>